<evidence type="ECO:0000259" key="1">
    <source>
        <dbReference type="Pfam" id="PF05193"/>
    </source>
</evidence>
<dbReference type="Pfam" id="PF05193">
    <property type="entry name" value="Peptidase_M16_C"/>
    <property type="match status" value="1"/>
</dbReference>
<dbReference type="Proteomes" id="UP000294937">
    <property type="component" value="Unassembled WGS sequence"/>
</dbReference>
<protein>
    <submittedName>
        <fullName evidence="2">Putative Zn-dependent peptidase</fullName>
    </submittedName>
</protein>
<dbReference type="PANTHER" id="PTHR11851:SF186">
    <property type="entry name" value="INACTIVE METALLOPROTEASE YMFF-RELATED"/>
    <property type="match status" value="1"/>
</dbReference>
<dbReference type="NCBIfam" id="NF047422">
    <property type="entry name" value="YfmF_fam"/>
    <property type="match status" value="1"/>
</dbReference>
<reference evidence="2 3" key="1">
    <citation type="submission" date="2019-03" db="EMBL/GenBank/DDBJ databases">
        <title>Genomic Encyclopedia of Type Strains, Phase IV (KMG-IV): sequencing the most valuable type-strain genomes for metagenomic binning, comparative biology and taxonomic classification.</title>
        <authorList>
            <person name="Goeker M."/>
        </authorList>
    </citation>
    <scope>NUCLEOTIDE SEQUENCE [LARGE SCALE GENOMIC DNA]</scope>
    <source>
        <strain evidence="2 3">DSM 45707</strain>
    </source>
</reference>
<accession>A0A4R3L1V4</accession>
<dbReference type="AlphaFoldDB" id="A0A4R3L1V4"/>
<dbReference type="PANTHER" id="PTHR11851">
    <property type="entry name" value="METALLOPROTEASE"/>
    <property type="match status" value="1"/>
</dbReference>
<dbReference type="EMBL" id="SMAG01000011">
    <property type="protein sequence ID" value="TCS92576.1"/>
    <property type="molecule type" value="Genomic_DNA"/>
</dbReference>
<name>A0A4R3L1V4_9BACL</name>
<evidence type="ECO:0000313" key="3">
    <source>
        <dbReference type="Proteomes" id="UP000294937"/>
    </source>
</evidence>
<keyword evidence="3" id="KW-1185">Reference proteome</keyword>
<gene>
    <name evidence="2" type="ORF">EDD58_11140</name>
</gene>
<evidence type="ECO:0000313" key="2">
    <source>
        <dbReference type="EMBL" id="TCS92576.1"/>
    </source>
</evidence>
<proteinExistence type="predicted"/>
<organism evidence="2 3">
    <name type="scientific">Hazenella coriacea</name>
    <dbReference type="NCBI Taxonomy" id="1179467"/>
    <lineage>
        <taxon>Bacteria</taxon>
        <taxon>Bacillati</taxon>
        <taxon>Bacillota</taxon>
        <taxon>Bacilli</taxon>
        <taxon>Bacillales</taxon>
        <taxon>Thermoactinomycetaceae</taxon>
        <taxon>Hazenella</taxon>
    </lineage>
</organism>
<dbReference type="InterPro" id="IPR011249">
    <property type="entry name" value="Metalloenz_LuxS/M16"/>
</dbReference>
<dbReference type="InterPro" id="IPR050361">
    <property type="entry name" value="MPP/UQCRC_Complex"/>
</dbReference>
<dbReference type="OrthoDB" id="9762085at2"/>
<sequence length="430" mass="49366">MTYAQFDTVSIGNIRVHVCASEKFKTTTLVANIQQELKKDLVTRTALLPQILQRGTISYPTTIDFKRYLDHLYGTIFYGDLFKRGERHIIQLGMEVANEQYLKETKSLLAEAIRFFSEVLSKPVTENRGFKSSYVESEKKVLKQRIESLQDDKIRYAAQRMTEEMCQGEPYAIFNHGQLEDIPVIDGENLYTYYQDVIRTCPIDFYCVGNVTTDEVVQLLQQHLVLDLSGERKKISVATVQHPVQKVKVVEDQLDVKQGKLNLGCRTQISIQDEDYPALLMYNGVLGGFPHSKLFMNVREKASLAYYCSSRIESHKGLLNIQSGIEIANYKQAVEIIQQQLEAMRQGEINDKEVAQTKATVSNQYREVQDRSYELINYHYHHVLSGKDRPLEQLLEEISSVSKQDIQRVAQKVELDTIYFLRDQGGTSHA</sequence>
<dbReference type="RefSeq" id="WP_131926585.1">
    <property type="nucleotide sequence ID" value="NZ_SMAG01000011.1"/>
</dbReference>
<dbReference type="InterPro" id="IPR007863">
    <property type="entry name" value="Peptidase_M16_C"/>
</dbReference>
<comment type="caution">
    <text evidence="2">The sequence shown here is derived from an EMBL/GenBank/DDBJ whole genome shotgun (WGS) entry which is preliminary data.</text>
</comment>
<dbReference type="SUPFAM" id="SSF63411">
    <property type="entry name" value="LuxS/MPP-like metallohydrolase"/>
    <property type="match status" value="2"/>
</dbReference>
<dbReference type="GO" id="GO:0046872">
    <property type="term" value="F:metal ion binding"/>
    <property type="evidence" value="ECO:0007669"/>
    <property type="project" value="InterPro"/>
</dbReference>
<feature type="domain" description="Peptidase M16 C-terminal" evidence="1">
    <location>
        <begin position="187"/>
        <end position="360"/>
    </location>
</feature>
<dbReference type="Gene3D" id="3.30.830.10">
    <property type="entry name" value="Metalloenzyme, LuxS/M16 peptidase-like"/>
    <property type="match status" value="2"/>
</dbReference>